<dbReference type="SUPFAM" id="SSF51161">
    <property type="entry name" value="Trimeric LpxA-like enzymes"/>
    <property type="match status" value="1"/>
</dbReference>
<dbReference type="Pfam" id="PF00132">
    <property type="entry name" value="Hexapep"/>
    <property type="match status" value="1"/>
</dbReference>
<evidence type="ECO:0000313" key="2">
    <source>
        <dbReference type="Proteomes" id="UP000243650"/>
    </source>
</evidence>
<sequence length="182" mass="19392">MIYAYKGVKPALAPSVYVSPSAEVIGDVEAGEESIILSNAVLRGDEGKIRIGPRCSIQEHVLGHLYEAYPLILEEEVSIGHGAILHGCTLKRRVLVGMGAIVLDGAVIGEHSIIGAGTVVPPGKEIPPYSLVLGSPGKVVRQVTEADQAMVQETVDTYVRNAREFADDTILTPLTREEAARP</sequence>
<dbReference type="CDD" id="cd04645">
    <property type="entry name" value="LbH_gamma_CA_like"/>
    <property type="match status" value="1"/>
</dbReference>
<name>A0A2P6MDZ6_ALKUR</name>
<dbReference type="PANTHER" id="PTHR13061">
    <property type="entry name" value="DYNACTIN SUBUNIT P25"/>
    <property type="match status" value="1"/>
</dbReference>
<dbReference type="InterPro" id="IPR011004">
    <property type="entry name" value="Trimer_LpxA-like_sf"/>
</dbReference>
<gene>
    <name evidence="1" type="ORF">C6I21_14300</name>
</gene>
<dbReference type="EMBL" id="PVNS01000015">
    <property type="protein sequence ID" value="PRO64495.1"/>
    <property type="molecule type" value="Genomic_DNA"/>
</dbReference>
<keyword evidence="2" id="KW-1185">Reference proteome</keyword>
<dbReference type="AlphaFoldDB" id="A0A2P6MDZ6"/>
<evidence type="ECO:0000313" key="1">
    <source>
        <dbReference type="EMBL" id="PRO64495.1"/>
    </source>
</evidence>
<accession>A0A2P6MDZ6</accession>
<organism evidence="1 2">
    <name type="scientific">Alkalicoccus urumqiensis</name>
    <name type="common">Bacillus urumqiensis</name>
    <dbReference type="NCBI Taxonomy" id="1548213"/>
    <lineage>
        <taxon>Bacteria</taxon>
        <taxon>Bacillati</taxon>
        <taxon>Bacillota</taxon>
        <taxon>Bacilli</taxon>
        <taxon>Bacillales</taxon>
        <taxon>Bacillaceae</taxon>
        <taxon>Alkalicoccus</taxon>
    </lineage>
</organism>
<comment type="caution">
    <text evidence="1">The sequence shown here is derived from an EMBL/GenBank/DDBJ whole genome shotgun (WGS) entry which is preliminary data.</text>
</comment>
<dbReference type="OrthoDB" id="9803036at2"/>
<dbReference type="InterPro" id="IPR001451">
    <property type="entry name" value="Hexapep"/>
</dbReference>
<proteinExistence type="predicted"/>
<reference evidence="1 2" key="1">
    <citation type="submission" date="2018-03" db="EMBL/GenBank/DDBJ databases">
        <title>Bacillus urumqiensis sp. nov., a moderately haloalkaliphilic bacterium isolated from a salt lake.</title>
        <authorList>
            <person name="Zhao B."/>
            <person name="Liao Z."/>
        </authorList>
    </citation>
    <scope>NUCLEOTIDE SEQUENCE [LARGE SCALE GENOMIC DNA]</scope>
    <source>
        <strain evidence="1 2">BZ-SZ-XJ18</strain>
    </source>
</reference>
<dbReference type="InterPro" id="IPR050484">
    <property type="entry name" value="Transf_Hexapept/Carb_Anhydrase"/>
</dbReference>
<dbReference type="InterPro" id="IPR047324">
    <property type="entry name" value="LbH_gamma_CA-like"/>
</dbReference>
<dbReference type="RefSeq" id="WP_105960159.1">
    <property type="nucleotide sequence ID" value="NZ_PVNS01000015.1"/>
</dbReference>
<dbReference type="Proteomes" id="UP000243650">
    <property type="component" value="Unassembled WGS sequence"/>
</dbReference>
<protein>
    <submittedName>
        <fullName evidence="1">Gamma carbonic anhydrase family protein</fullName>
    </submittedName>
</protein>
<dbReference type="PANTHER" id="PTHR13061:SF29">
    <property type="entry name" value="GAMMA CARBONIC ANHYDRASE-LIKE 1, MITOCHONDRIAL-RELATED"/>
    <property type="match status" value="1"/>
</dbReference>
<dbReference type="Gene3D" id="2.160.10.10">
    <property type="entry name" value="Hexapeptide repeat proteins"/>
    <property type="match status" value="1"/>
</dbReference>